<dbReference type="AlphaFoldDB" id="G8TXF1"/>
<evidence type="ECO:0000313" key="2">
    <source>
        <dbReference type="EMBL" id="AEW03850.1"/>
    </source>
</evidence>
<keyword evidence="2" id="KW-0687">Ribonucleoprotein</keyword>
<dbReference type="STRING" id="679936.Sulac_0281"/>
<dbReference type="EMBL" id="CP003179">
    <property type="protein sequence ID" value="AEW03850.1"/>
    <property type="molecule type" value="Genomic_DNA"/>
</dbReference>
<dbReference type="InterPro" id="IPR029064">
    <property type="entry name" value="Ribosomal_eL30-like_sf"/>
</dbReference>
<proteinExistence type="predicted"/>
<evidence type="ECO:0000313" key="3">
    <source>
        <dbReference type="Proteomes" id="UP000005439"/>
    </source>
</evidence>
<dbReference type="SUPFAM" id="SSF55315">
    <property type="entry name" value="L30e-like"/>
    <property type="match status" value="1"/>
</dbReference>
<evidence type="ECO:0000259" key="1">
    <source>
        <dbReference type="Pfam" id="PF01248"/>
    </source>
</evidence>
<protein>
    <submittedName>
        <fullName evidence="2">Ribosomal protein L7Ae/L30e/S12e/Gadd45</fullName>
    </submittedName>
</protein>
<dbReference type="GO" id="GO:0005840">
    <property type="term" value="C:ribosome"/>
    <property type="evidence" value="ECO:0007669"/>
    <property type="project" value="UniProtKB-KW"/>
</dbReference>
<dbReference type="Pfam" id="PF01248">
    <property type="entry name" value="Ribosomal_L7Ae"/>
    <property type="match status" value="1"/>
</dbReference>
<dbReference type="InterPro" id="IPR004038">
    <property type="entry name" value="Ribosomal_eL8/eL30/eS12/Gad45"/>
</dbReference>
<keyword evidence="3" id="KW-1185">Reference proteome</keyword>
<keyword evidence="2" id="KW-0689">Ribosomal protein</keyword>
<dbReference type="PRINTS" id="PR00884">
    <property type="entry name" value="RIBOSOMALHS6"/>
</dbReference>
<reference evidence="3" key="1">
    <citation type="submission" date="2011-12" db="EMBL/GenBank/DDBJ databases">
        <title>The complete genome of chromosome of Sulfobacillus acidophilus DSM 10332.</title>
        <authorList>
            <person name="Lucas S."/>
            <person name="Han J."/>
            <person name="Lapidus A."/>
            <person name="Bruce D."/>
            <person name="Goodwin L."/>
            <person name="Pitluck S."/>
            <person name="Peters L."/>
            <person name="Kyrpides N."/>
            <person name="Mavromatis K."/>
            <person name="Ivanova N."/>
            <person name="Mikhailova N."/>
            <person name="Chertkov O."/>
            <person name="Saunders E."/>
            <person name="Detter J.C."/>
            <person name="Tapia R."/>
            <person name="Han C."/>
            <person name="Land M."/>
            <person name="Hauser L."/>
            <person name="Markowitz V."/>
            <person name="Cheng J.-F."/>
            <person name="Hugenholtz P."/>
            <person name="Woyke T."/>
            <person name="Wu D."/>
            <person name="Pukall R."/>
            <person name="Gehrich-Schroeter G."/>
            <person name="Schneider S."/>
            <person name="Klenk H.-P."/>
            <person name="Eisen J.A."/>
        </authorList>
    </citation>
    <scope>NUCLEOTIDE SEQUENCE [LARGE SCALE GENOMIC DNA]</scope>
    <source>
        <strain evidence="3">ATCC 700253 / DSM 10332 / NAL</strain>
    </source>
</reference>
<dbReference type="Gene3D" id="3.30.1330.30">
    <property type="match status" value="1"/>
</dbReference>
<feature type="domain" description="Ribosomal protein eL8/eL30/eS12/Gadd45" evidence="1">
    <location>
        <begin position="7"/>
        <end position="84"/>
    </location>
</feature>
<reference evidence="2 3" key="2">
    <citation type="journal article" date="2012" name="Stand. Genomic Sci.">
        <title>Complete genome sequence of the moderately thermophilic mineral-sulfide-oxidizing firmicute Sulfobacillus acidophilus type strain (NAL(T)).</title>
        <authorList>
            <person name="Anderson I."/>
            <person name="Chertkov O."/>
            <person name="Chen A."/>
            <person name="Saunders E."/>
            <person name="Lapidus A."/>
            <person name="Nolan M."/>
            <person name="Lucas S."/>
            <person name="Hammon N."/>
            <person name="Deshpande S."/>
            <person name="Cheng J.F."/>
            <person name="Han C."/>
            <person name="Tapia R."/>
            <person name="Goodwin L.A."/>
            <person name="Pitluck S."/>
            <person name="Liolios K."/>
            <person name="Pagani I."/>
            <person name="Ivanova N."/>
            <person name="Mikhailova N."/>
            <person name="Pati A."/>
            <person name="Palaniappan K."/>
            <person name="Land M."/>
            <person name="Pan C."/>
            <person name="Rohde M."/>
            <person name="Pukall R."/>
            <person name="Goker M."/>
            <person name="Detter J.C."/>
            <person name="Woyke T."/>
            <person name="Bristow J."/>
            <person name="Eisen J.A."/>
            <person name="Markowitz V."/>
            <person name="Hugenholtz P."/>
            <person name="Kyrpides N.C."/>
            <person name="Klenk H.P."/>
            <person name="Mavromatis K."/>
        </authorList>
    </citation>
    <scope>NUCLEOTIDE SEQUENCE [LARGE SCALE GENOMIC DNA]</scope>
    <source>
        <strain evidence="3">ATCC 700253 / DSM 10332 / NAL</strain>
    </source>
</reference>
<gene>
    <name evidence="2" type="ordered locus">Sulac_0281</name>
</gene>
<dbReference type="KEGG" id="sap:Sulac_0281"/>
<name>G8TXF1_SULAD</name>
<sequence>MDRAALKHTHQRVVGQRQTLKQIQRGVAAKVFLARDADSRMLAEIERQCRANQVPVEYVDTMSELGRLCGIEVGAVCAALLTPGPNDVVGKGGRAHADN</sequence>
<dbReference type="Proteomes" id="UP000005439">
    <property type="component" value="Chromosome"/>
</dbReference>
<accession>G8TXF1</accession>
<dbReference type="HOGENOM" id="CLU_168063_1_0_9"/>
<organism evidence="2 3">
    <name type="scientific">Sulfobacillus acidophilus (strain ATCC 700253 / DSM 10332 / NAL)</name>
    <dbReference type="NCBI Taxonomy" id="679936"/>
    <lineage>
        <taxon>Bacteria</taxon>
        <taxon>Bacillati</taxon>
        <taxon>Bacillota</taxon>
        <taxon>Clostridia</taxon>
        <taxon>Eubacteriales</taxon>
        <taxon>Clostridiales Family XVII. Incertae Sedis</taxon>
        <taxon>Sulfobacillus</taxon>
    </lineage>
</organism>